<dbReference type="GO" id="GO:0005509">
    <property type="term" value="F:calcium ion binding"/>
    <property type="evidence" value="ECO:0007669"/>
    <property type="project" value="InterPro"/>
</dbReference>
<dbReference type="InterPro" id="IPR023222">
    <property type="entry name" value="PsbQ-like_dom_sf"/>
</dbReference>
<comment type="caution">
    <text evidence="13">The sequence shown here is derived from an EMBL/GenBank/DDBJ whole genome shotgun (WGS) entry which is preliminary data.</text>
</comment>
<dbReference type="AlphaFoldDB" id="A0AAD8WTG8"/>
<evidence type="ECO:0000313" key="13">
    <source>
        <dbReference type="EMBL" id="KAK1679894.1"/>
    </source>
</evidence>
<protein>
    <recommendedName>
        <fullName evidence="10">Oxygen-evolving enhancer protein 3, chloroplastic</fullName>
    </recommendedName>
    <alternativeName>
        <fullName evidence="11">LP02</fullName>
    </alternativeName>
</protein>
<gene>
    <name evidence="13" type="ORF">QYE76_040742</name>
</gene>
<dbReference type="EMBL" id="JAUUTY010000002">
    <property type="protein sequence ID" value="KAK1679894.1"/>
    <property type="molecule type" value="Genomic_DNA"/>
</dbReference>
<keyword evidence="5" id="KW-0809">Transit peptide</keyword>
<feature type="region of interest" description="Disordered" evidence="12">
    <location>
        <begin position="70"/>
        <end position="90"/>
    </location>
</feature>
<dbReference type="Proteomes" id="UP001231189">
    <property type="component" value="Unassembled WGS sequence"/>
</dbReference>
<keyword evidence="2" id="KW-0150">Chloroplast</keyword>
<keyword evidence="4" id="KW-0934">Plastid</keyword>
<evidence type="ECO:0000256" key="4">
    <source>
        <dbReference type="ARBA" id="ARBA00022640"/>
    </source>
</evidence>
<keyword evidence="14" id="KW-1185">Reference proteome</keyword>
<dbReference type="InterPro" id="IPR054099">
    <property type="entry name" value="PSII_PsbQ_pln"/>
</dbReference>
<name>A0AAD8WTG8_LOLMU</name>
<evidence type="ECO:0000256" key="8">
    <source>
        <dbReference type="ARBA" id="ARBA00023276"/>
    </source>
</evidence>
<evidence type="ECO:0000256" key="7">
    <source>
        <dbReference type="ARBA" id="ARBA00023136"/>
    </source>
</evidence>
<organism evidence="13 14">
    <name type="scientific">Lolium multiflorum</name>
    <name type="common">Italian ryegrass</name>
    <name type="synonym">Lolium perenne subsp. multiflorum</name>
    <dbReference type="NCBI Taxonomy" id="4521"/>
    <lineage>
        <taxon>Eukaryota</taxon>
        <taxon>Viridiplantae</taxon>
        <taxon>Streptophyta</taxon>
        <taxon>Embryophyta</taxon>
        <taxon>Tracheophyta</taxon>
        <taxon>Spermatophyta</taxon>
        <taxon>Magnoliopsida</taxon>
        <taxon>Liliopsida</taxon>
        <taxon>Poales</taxon>
        <taxon>Poaceae</taxon>
        <taxon>BOP clade</taxon>
        <taxon>Pooideae</taxon>
        <taxon>Poodae</taxon>
        <taxon>Poeae</taxon>
        <taxon>Poeae Chloroplast Group 2 (Poeae type)</taxon>
        <taxon>Loliodinae</taxon>
        <taxon>Loliinae</taxon>
        <taxon>Lolium</taxon>
    </lineage>
</organism>
<evidence type="ECO:0000256" key="1">
    <source>
        <dbReference type="ARBA" id="ARBA00004334"/>
    </source>
</evidence>
<dbReference type="PANTHER" id="PTHR33399:SF3">
    <property type="entry name" value="OXYGEN-EVOLVING ENHANCER PROTEIN 3-1, CHLOROPLASTIC"/>
    <property type="match status" value="1"/>
</dbReference>
<evidence type="ECO:0000256" key="11">
    <source>
        <dbReference type="ARBA" id="ARBA00080013"/>
    </source>
</evidence>
<evidence type="ECO:0000256" key="10">
    <source>
        <dbReference type="ARBA" id="ARBA00073349"/>
    </source>
</evidence>
<dbReference type="SUPFAM" id="SSF101112">
    <property type="entry name" value="Oxygen-evolving enhancer protein 3"/>
    <property type="match status" value="1"/>
</dbReference>
<evidence type="ECO:0000256" key="6">
    <source>
        <dbReference type="ARBA" id="ARBA00023078"/>
    </source>
</evidence>
<dbReference type="Pfam" id="PF05757">
    <property type="entry name" value="PsbQ"/>
    <property type="match status" value="1"/>
</dbReference>
<comment type="similarity">
    <text evidence="9">Belongs to the PsbQ family.</text>
</comment>
<evidence type="ECO:0000313" key="14">
    <source>
        <dbReference type="Proteomes" id="UP001231189"/>
    </source>
</evidence>
<feature type="region of interest" description="Disordered" evidence="12">
    <location>
        <begin position="1"/>
        <end position="24"/>
    </location>
</feature>
<comment type="subcellular location">
    <subcellularLocation>
        <location evidence="1">Plastid</location>
        <location evidence="1">Chloroplast thylakoid membrane</location>
    </subcellularLocation>
</comment>
<evidence type="ECO:0000256" key="12">
    <source>
        <dbReference type="SAM" id="MobiDB-lite"/>
    </source>
</evidence>
<dbReference type="GO" id="GO:0019898">
    <property type="term" value="C:extrinsic component of membrane"/>
    <property type="evidence" value="ECO:0007669"/>
    <property type="project" value="InterPro"/>
</dbReference>
<reference evidence="13" key="1">
    <citation type="submission" date="2023-07" db="EMBL/GenBank/DDBJ databases">
        <title>A chromosome-level genome assembly of Lolium multiflorum.</title>
        <authorList>
            <person name="Chen Y."/>
            <person name="Copetti D."/>
            <person name="Kolliker R."/>
            <person name="Studer B."/>
        </authorList>
    </citation>
    <scope>NUCLEOTIDE SEQUENCE</scope>
    <source>
        <strain evidence="13">02402/16</strain>
        <tissue evidence="13">Leaf</tissue>
    </source>
</reference>
<keyword evidence="7" id="KW-0472">Membrane</keyword>
<proteinExistence type="inferred from homology"/>
<sequence>MAQTMASMTGLSQGVRLPGPAGRRASRLTVRASAEAETAGRRAVLGLMATAVAGGAFAQAAHAGTVAAIKVGPPPPPSGGLPGTDNSDEARDFDLPLKNRFYLQPLPAAEAAARAKESAQDILKLKPLIDRKQWPYVMNDLRLRASYLRYDLKTVIASKATKEEKKSLKDLTGKLFDTLDGLDHAAKIKSPSEAEKYFGETKTVLGDVLAKLG</sequence>
<keyword evidence="6" id="KW-0793">Thylakoid</keyword>
<dbReference type="FunFam" id="1.20.120.290:FF:000001">
    <property type="entry name" value="Oxygen-evolving enhancer protein 3"/>
    <property type="match status" value="1"/>
</dbReference>
<dbReference type="GO" id="GO:0009767">
    <property type="term" value="P:photosynthetic electron transport chain"/>
    <property type="evidence" value="ECO:0007669"/>
    <property type="project" value="TreeGrafter"/>
</dbReference>
<evidence type="ECO:0000256" key="2">
    <source>
        <dbReference type="ARBA" id="ARBA00022528"/>
    </source>
</evidence>
<keyword evidence="3" id="KW-0602">Photosynthesis</keyword>
<accession>A0AAD8WTG8</accession>
<feature type="compositionally biased region" description="Polar residues" evidence="12">
    <location>
        <begin position="1"/>
        <end position="12"/>
    </location>
</feature>
<dbReference type="Gene3D" id="1.20.120.290">
    <property type="entry name" value="Oxygen-evolving enhancer protein 3 (PsbQ), four-helix up-down bundle"/>
    <property type="match status" value="1"/>
</dbReference>
<evidence type="ECO:0000256" key="3">
    <source>
        <dbReference type="ARBA" id="ARBA00022531"/>
    </source>
</evidence>
<evidence type="ECO:0000256" key="5">
    <source>
        <dbReference type="ARBA" id="ARBA00022946"/>
    </source>
</evidence>
<dbReference type="InterPro" id="IPR008797">
    <property type="entry name" value="PSII_PsbQ"/>
</dbReference>
<evidence type="ECO:0000256" key="9">
    <source>
        <dbReference type="ARBA" id="ARBA00035649"/>
    </source>
</evidence>
<keyword evidence="8" id="KW-0604">Photosystem II</keyword>
<dbReference type="GO" id="GO:0009654">
    <property type="term" value="C:photosystem II oxygen evolving complex"/>
    <property type="evidence" value="ECO:0007669"/>
    <property type="project" value="InterPro"/>
</dbReference>
<dbReference type="GO" id="GO:0009535">
    <property type="term" value="C:chloroplast thylakoid membrane"/>
    <property type="evidence" value="ECO:0007669"/>
    <property type="project" value="UniProtKB-SubCell"/>
</dbReference>
<dbReference type="PANTHER" id="PTHR33399">
    <property type="entry name" value="OXYGEN-EVOLVING ENHANCER PROTEIN 3-1, CHLOROPLASTIC"/>
    <property type="match status" value="1"/>
</dbReference>